<comment type="caution">
    <text evidence="13">The sequence shown here is derived from an EMBL/GenBank/DDBJ whole genome shotgun (WGS) entry which is preliminary data.</text>
</comment>
<name>A0A7W7ETG1_9SPHN</name>
<dbReference type="Pfam" id="PF05134">
    <property type="entry name" value="T2SSL"/>
    <property type="match status" value="1"/>
</dbReference>
<dbReference type="GO" id="GO:0015628">
    <property type="term" value="P:protein secretion by the type II secretion system"/>
    <property type="evidence" value="ECO:0007669"/>
    <property type="project" value="InterPro"/>
</dbReference>
<evidence type="ECO:0000256" key="6">
    <source>
        <dbReference type="ARBA" id="ARBA00022692"/>
    </source>
</evidence>
<keyword evidence="5" id="KW-0997">Cell inner membrane</keyword>
<keyword evidence="7" id="KW-0653">Protein transport</keyword>
<protein>
    <submittedName>
        <fullName evidence="13">General secretion pathway protein L</fullName>
    </submittedName>
</protein>
<evidence type="ECO:0000256" key="9">
    <source>
        <dbReference type="ARBA" id="ARBA00023136"/>
    </source>
</evidence>
<evidence type="ECO:0000256" key="7">
    <source>
        <dbReference type="ARBA" id="ARBA00022927"/>
    </source>
</evidence>
<feature type="domain" description="GspL cytoplasmic actin-ATPase-like" evidence="11">
    <location>
        <begin position="93"/>
        <end position="175"/>
    </location>
</feature>
<dbReference type="SUPFAM" id="SSF53067">
    <property type="entry name" value="Actin-like ATPase domain"/>
    <property type="match status" value="1"/>
</dbReference>
<evidence type="ECO:0000256" key="5">
    <source>
        <dbReference type="ARBA" id="ARBA00022519"/>
    </source>
</evidence>
<keyword evidence="3" id="KW-0813">Transport</keyword>
<dbReference type="GO" id="GO:0009276">
    <property type="term" value="C:Gram-negative-bacterium-type cell wall"/>
    <property type="evidence" value="ECO:0007669"/>
    <property type="project" value="InterPro"/>
</dbReference>
<gene>
    <name evidence="13" type="ORF">GGR37_001223</name>
</gene>
<dbReference type="NCBIfam" id="TIGR01709">
    <property type="entry name" value="typeII_sec_gspL"/>
    <property type="match status" value="1"/>
</dbReference>
<dbReference type="GO" id="GO:0005886">
    <property type="term" value="C:plasma membrane"/>
    <property type="evidence" value="ECO:0007669"/>
    <property type="project" value="UniProtKB-SubCell"/>
</dbReference>
<dbReference type="InterPro" id="IPR007812">
    <property type="entry name" value="T2SS_protein-GspL"/>
</dbReference>
<keyword evidence="4" id="KW-1003">Cell membrane</keyword>
<organism evidence="13 14">
    <name type="scientific">Novosphingobium taihuense</name>
    <dbReference type="NCBI Taxonomy" id="260085"/>
    <lineage>
        <taxon>Bacteria</taxon>
        <taxon>Pseudomonadati</taxon>
        <taxon>Pseudomonadota</taxon>
        <taxon>Alphaproteobacteria</taxon>
        <taxon>Sphingomonadales</taxon>
        <taxon>Sphingomonadaceae</taxon>
        <taxon>Novosphingobium</taxon>
    </lineage>
</organism>
<dbReference type="InterPro" id="IPR043129">
    <property type="entry name" value="ATPase_NBD"/>
</dbReference>
<dbReference type="EMBL" id="JACHOA010000002">
    <property type="protein sequence ID" value="MBB4612964.1"/>
    <property type="molecule type" value="Genomic_DNA"/>
</dbReference>
<comment type="subcellular location">
    <subcellularLocation>
        <location evidence="1">Cell inner membrane</location>
        <topology evidence="1">Single-pass membrane protein</topology>
    </subcellularLocation>
</comment>
<evidence type="ECO:0000313" key="14">
    <source>
        <dbReference type="Proteomes" id="UP000538566"/>
    </source>
</evidence>
<reference evidence="13 14" key="1">
    <citation type="submission" date="2020-08" db="EMBL/GenBank/DDBJ databases">
        <title>Genomic Encyclopedia of Type Strains, Phase IV (KMG-IV): sequencing the most valuable type-strain genomes for metagenomic binning, comparative biology and taxonomic classification.</title>
        <authorList>
            <person name="Goeker M."/>
        </authorList>
    </citation>
    <scope>NUCLEOTIDE SEQUENCE [LARGE SCALE GENOMIC DNA]</scope>
    <source>
        <strain evidence="13 14">DSM 17507</strain>
    </source>
</reference>
<evidence type="ECO:0000256" key="10">
    <source>
        <dbReference type="SAM" id="Phobius"/>
    </source>
</evidence>
<dbReference type="OrthoDB" id="7432052at2"/>
<evidence type="ECO:0000313" key="13">
    <source>
        <dbReference type="EMBL" id="MBB4612964.1"/>
    </source>
</evidence>
<feature type="domain" description="GspL periplasmic" evidence="12">
    <location>
        <begin position="221"/>
        <end position="334"/>
    </location>
</feature>
<dbReference type="InterPro" id="IPR025691">
    <property type="entry name" value="GspL_pp_dom"/>
</dbReference>
<dbReference type="Pfam" id="PF12693">
    <property type="entry name" value="GspL_C"/>
    <property type="match status" value="1"/>
</dbReference>
<dbReference type="RefSeq" id="WP_158637780.1">
    <property type="nucleotide sequence ID" value="NZ_JACHOA010000002.1"/>
</dbReference>
<dbReference type="AlphaFoldDB" id="A0A7W7ETG1"/>
<evidence type="ECO:0000256" key="3">
    <source>
        <dbReference type="ARBA" id="ARBA00022448"/>
    </source>
</evidence>
<dbReference type="InterPro" id="IPR024230">
    <property type="entry name" value="GspL_cyto_dom"/>
</dbReference>
<keyword evidence="14" id="KW-1185">Reference proteome</keyword>
<evidence type="ECO:0000256" key="8">
    <source>
        <dbReference type="ARBA" id="ARBA00022989"/>
    </source>
</evidence>
<feature type="transmembrane region" description="Helical" evidence="10">
    <location>
        <begin position="222"/>
        <end position="245"/>
    </location>
</feature>
<evidence type="ECO:0000256" key="4">
    <source>
        <dbReference type="ARBA" id="ARBA00022475"/>
    </source>
</evidence>
<keyword evidence="6 10" id="KW-0812">Transmembrane</keyword>
<keyword evidence="9 10" id="KW-0472">Membrane</keyword>
<proteinExistence type="inferred from homology"/>
<evidence type="ECO:0000256" key="1">
    <source>
        <dbReference type="ARBA" id="ARBA00004377"/>
    </source>
</evidence>
<comment type="similarity">
    <text evidence="2">Belongs to the GSP L family.</text>
</comment>
<accession>A0A7W7ETG1</accession>
<evidence type="ECO:0000259" key="11">
    <source>
        <dbReference type="Pfam" id="PF05134"/>
    </source>
</evidence>
<keyword evidence="8 10" id="KW-1133">Transmembrane helix</keyword>
<evidence type="ECO:0000256" key="2">
    <source>
        <dbReference type="ARBA" id="ARBA00005318"/>
    </source>
</evidence>
<evidence type="ECO:0000259" key="12">
    <source>
        <dbReference type="Pfam" id="PF12693"/>
    </source>
</evidence>
<dbReference type="Proteomes" id="UP000538566">
    <property type="component" value="Unassembled WGS sequence"/>
</dbReference>
<dbReference type="Gene3D" id="3.30.420.380">
    <property type="match status" value="1"/>
</dbReference>
<sequence length="372" mass="38472">MASTPPLADDLIVALPATPGEPWRWWRVGVHGLGPEHYHEPGTAQSPWGEVGTVTALVPSTDAPVTDKALPDMPPAQALAAERLALAQGSVITQPHVAVGIDNGRLLSCRVAASAMDHWLASLASEGLDPQALVPAALILPRTEGALVLASAGGQLLARSPDAAFAAEEALVSILAEGLEQVAPDVDALALRLAAVHAAPPLNLRQGIYAPRRVSVFRTADWVGLARMAATAALLALLLMLVWIVKWNGDSAAVESRALELAQKRFPAATDLDTAERLLATELGKRGEGGASFAAPTAALLEAMRPVPGVKLRDLGYGADGTLRFTAAAPRAEDVNAVLIALQNGGWKVTVPPALAPDPTGATVAAITVRAP</sequence>
<dbReference type="GO" id="GO:0015627">
    <property type="term" value="C:type II protein secretion system complex"/>
    <property type="evidence" value="ECO:0007669"/>
    <property type="project" value="InterPro"/>
</dbReference>